<dbReference type="SMART" id="SM00903">
    <property type="entry name" value="Flavin_Reduct"/>
    <property type="match status" value="1"/>
</dbReference>
<evidence type="ECO:0000259" key="2">
    <source>
        <dbReference type="SMART" id="SM00903"/>
    </source>
</evidence>
<dbReference type="PANTHER" id="PTHR30466">
    <property type="entry name" value="FLAVIN REDUCTASE"/>
    <property type="match status" value="1"/>
</dbReference>
<dbReference type="OrthoDB" id="2015405at2759"/>
<dbReference type="GO" id="GO:0010181">
    <property type="term" value="F:FMN binding"/>
    <property type="evidence" value="ECO:0007669"/>
    <property type="project" value="InterPro"/>
</dbReference>
<dbReference type="AlphaFoldDB" id="A0A137NZS3"/>
<keyword evidence="1" id="KW-0560">Oxidoreductase</keyword>
<feature type="domain" description="Flavin reductase like" evidence="2">
    <location>
        <begin position="36"/>
        <end position="195"/>
    </location>
</feature>
<dbReference type="PANTHER" id="PTHR30466:SF1">
    <property type="entry name" value="FMN REDUCTASE (NADH) RUTF"/>
    <property type="match status" value="1"/>
</dbReference>
<dbReference type="EMBL" id="KQ964582">
    <property type="protein sequence ID" value="KXN68333.1"/>
    <property type="molecule type" value="Genomic_DNA"/>
</dbReference>
<dbReference type="Gene3D" id="2.30.110.10">
    <property type="entry name" value="Electron Transport, Fmn-binding Protein, Chain A"/>
    <property type="match status" value="1"/>
</dbReference>
<dbReference type="GO" id="GO:0042602">
    <property type="term" value="F:riboflavin reductase (NADPH) activity"/>
    <property type="evidence" value="ECO:0007669"/>
    <property type="project" value="TreeGrafter"/>
</dbReference>
<accession>A0A137NZS3</accession>
<proteinExistence type="predicted"/>
<dbReference type="InterPro" id="IPR050268">
    <property type="entry name" value="NADH-dep_flavin_reductase"/>
</dbReference>
<dbReference type="InterPro" id="IPR002563">
    <property type="entry name" value="Flavin_Rdtase-like_dom"/>
</dbReference>
<dbReference type="InterPro" id="IPR012349">
    <property type="entry name" value="Split_barrel_FMN-bd"/>
</dbReference>
<reference evidence="3 4" key="1">
    <citation type="journal article" date="2015" name="Genome Biol. Evol.">
        <title>Phylogenomic analyses indicate that early fungi evolved digesting cell walls of algal ancestors of land plants.</title>
        <authorList>
            <person name="Chang Y."/>
            <person name="Wang S."/>
            <person name="Sekimoto S."/>
            <person name="Aerts A.L."/>
            <person name="Choi C."/>
            <person name="Clum A."/>
            <person name="LaButti K.M."/>
            <person name="Lindquist E.A."/>
            <person name="Yee Ngan C."/>
            <person name="Ohm R.A."/>
            <person name="Salamov A.A."/>
            <person name="Grigoriev I.V."/>
            <person name="Spatafora J.W."/>
            <person name="Berbee M.L."/>
        </authorList>
    </citation>
    <scope>NUCLEOTIDE SEQUENCE [LARGE SCALE GENOMIC DNA]</scope>
    <source>
        <strain evidence="3 4">NRRL 28638</strain>
    </source>
</reference>
<dbReference type="Pfam" id="PF01613">
    <property type="entry name" value="Flavin_Reduct"/>
    <property type="match status" value="1"/>
</dbReference>
<protein>
    <recommendedName>
        <fullName evidence="2">Flavin reductase like domain-containing protein</fullName>
    </recommendedName>
</protein>
<evidence type="ECO:0000256" key="1">
    <source>
        <dbReference type="ARBA" id="ARBA00023002"/>
    </source>
</evidence>
<name>A0A137NZS3_CONC2</name>
<organism evidence="3 4">
    <name type="scientific">Conidiobolus coronatus (strain ATCC 28846 / CBS 209.66 / NRRL 28638)</name>
    <name type="common">Delacroixia coronata</name>
    <dbReference type="NCBI Taxonomy" id="796925"/>
    <lineage>
        <taxon>Eukaryota</taxon>
        <taxon>Fungi</taxon>
        <taxon>Fungi incertae sedis</taxon>
        <taxon>Zoopagomycota</taxon>
        <taxon>Entomophthoromycotina</taxon>
        <taxon>Entomophthoromycetes</taxon>
        <taxon>Entomophthorales</taxon>
        <taxon>Ancylistaceae</taxon>
        <taxon>Conidiobolus</taxon>
    </lineage>
</organism>
<dbReference type="Proteomes" id="UP000070444">
    <property type="component" value="Unassembled WGS sequence"/>
</dbReference>
<keyword evidence="4" id="KW-1185">Reference proteome</keyword>
<evidence type="ECO:0000313" key="3">
    <source>
        <dbReference type="EMBL" id="KXN68333.1"/>
    </source>
</evidence>
<gene>
    <name evidence="3" type="ORF">CONCODRAFT_79788</name>
</gene>
<dbReference type="STRING" id="796925.A0A137NZS3"/>
<dbReference type="OMA" id="SKWALIG"/>
<sequence>MLINRAQNFSKLIKLSTFQFRTLSDKAIGEDLRQKFRSLPSPVFCITSSIGPAKQLSNNDNNSENVEIAAITVNSVATVSLNPPTISFNIKLPSKFDNLLLTSKSCAIHMLSTDQTQISQKFSKPGSKFDDIEYFNSHNLPIIKGSKWALIGDLEQSVLVADHRVWFAKIRNIVNTESDDNKSSNLIYFNGDYHKIG</sequence>
<dbReference type="SUPFAM" id="SSF50475">
    <property type="entry name" value="FMN-binding split barrel"/>
    <property type="match status" value="1"/>
</dbReference>
<evidence type="ECO:0000313" key="4">
    <source>
        <dbReference type="Proteomes" id="UP000070444"/>
    </source>
</evidence>